<dbReference type="Proteomes" id="UP001148629">
    <property type="component" value="Unassembled WGS sequence"/>
</dbReference>
<reference evidence="1" key="1">
    <citation type="submission" date="2022-08" db="EMBL/GenBank/DDBJ databases">
        <title>Genome Sequence of Fusarium decemcellulare.</title>
        <authorList>
            <person name="Buettner E."/>
        </authorList>
    </citation>
    <scope>NUCLEOTIDE SEQUENCE</scope>
    <source>
        <strain evidence="1">Babe19</strain>
    </source>
</reference>
<name>A0ACC1SCB9_9HYPO</name>
<proteinExistence type="predicted"/>
<protein>
    <submittedName>
        <fullName evidence="1">Uncharacterized protein</fullName>
    </submittedName>
</protein>
<evidence type="ECO:0000313" key="1">
    <source>
        <dbReference type="EMBL" id="KAJ3536427.1"/>
    </source>
</evidence>
<evidence type="ECO:0000313" key="2">
    <source>
        <dbReference type="Proteomes" id="UP001148629"/>
    </source>
</evidence>
<organism evidence="1 2">
    <name type="scientific">Fusarium decemcellulare</name>
    <dbReference type="NCBI Taxonomy" id="57161"/>
    <lineage>
        <taxon>Eukaryota</taxon>
        <taxon>Fungi</taxon>
        <taxon>Dikarya</taxon>
        <taxon>Ascomycota</taxon>
        <taxon>Pezizomycotina</taxon>
        <taxon>Sordariomycetes</taxon>
        <taxon>Hypocreomycetidae</taxon>
        <taxon>Hypocreales</taxon>
        <taxon>Nectriaceae</taxon>
        <taxon>Fusarium</taxon>
        <taxon>Fusarium decemcellulare species complex</taxon>
    </lineage>
</organism>
<keyword evidence="2" id="KW-1185">Reference proteome</keyword>
<comment type="caution">
    <text evidence="1">The sequence shown here is derived from an EMBL/GenBank/DDBJ whole genome shotgun (WGS) entry which is preliminary data.</text>
</comment>
<accession>A0ACC1SCB9</accession>
<gene>
    <name evidence="1" type="ORF">NM208_g6720</name>
</gene>
<dbReference type="EMBL" id="JANRMS010000643">
    <property type="protein sequence ID" value="KAJ3536427.1"/>
    <property type="molecule type" value="Genomic_DNA"/>
</dbReference>
<sequence>MAQFWDESKHDVMSEMIENPLSEARTKPSIHEDVPSPAAREQRLVRKIDLYVLPWLCITYALSLIDRSNIAAAKIVGMEIDLNLTGDRYNVALLIFFIPYIITEIPSNAIIRRAGTQKYLAILITSWGAIAMCFGFINNYGQLIALRVLLGIFEGGFNVSHGTFLTSVCEANLASQPACIYIISSWYKRYEVQQRLSIWFVFGSVVSGFTGIISYGLSLMEGVGDLRGWRWVFVIPGIVTVLLAVPIFFFVAEFPEKAKWLEPEELSLVRRRLLEDRGEALEEPATIRAFLEAATDWKVYVLSLLLMIPTATTYALSFFSPSILASFGFNVAMSQVLTTPPYVFGAIVAVLTGMVADRVRLRSPFIIGYSILHIAGLAMIGWGDTQGTKYAGMFLAIAGSNCAIPSALAFLADNVVGTSKRQFAVPIQTVFGGIGGIIGSMIFRREDYPGYRPGLYASFGLMALNAALAGGLGVFFWLQNRKADKAGKVLEKLQGFRYTL</sequence>